<name>A0ABN3ZVP4_GEOTH</name>
<protein>
    <submittedName>
        <fullName evidence="2">Uncharacterized protein</fullName>
    </submittedName>
</protein>
<keyword evidence="1" id="KW-0812">Transmembrane</keyword>
<proteinExistence type="predicted"/>
<evidence type="ECO:0000256" key="1">
    <source>
        <dbReference type="SAM" id="Phobius"/>
    </source>
</evidence>
<feature type="transmembrane region" description="Helical" evidence="1">
    <location>
        <begin position="12"/>
        <end position="33"/>
    </location>
</feature>
<evidence type="ECO:0000313" key="2">
    <source>
        <dbReference type="EMBL" id="AEV19952.1"/>
    </source>
</evidence>
<dbReference type="EMBL" id="CP003125">
    <property type="protein sequence ID" value="AEV19952.1"/>
    <property type="molecule type" value="Genomic_DNA"/>
</dbReference>
<sequence length="37" mass="4242">MTAIINGINFTLLFGSLKKFIFLSPFLTILYHIKPKT</sequence>
<gene>
    <name evidence="2" type="ORF">GTCCBUS3UF5_26480</name>
</gene>
<organism evidence="2 3">
    <name type="scientific">Geobacillus thermoleovorans CCB_US3_UF5</name>
    <dbReference type="NCBI Taxonomy" id="1111068"/>
    <lineage>
        <taxon>Bacteria</taxon>
        <taxon>Bacillati</taxon>
        <taxon>Bacillota</taxon>
        <taxon>Bacilli</taxon>
        <taxon>Bacillales</taxon>
        <taxon>Anoxybacillaceae</taxon>
        <taxon>Geobacillus</taxon>
        <taxon>Geobacillus thermoleovorans group</taxon>
    </lineage>
</organism>
<evidence type="ECO:0000313" key="3">
    <source>
        <dbReference type="Proteomes" id="UP000005636"/>
    </source>
</evidence>
<keyword evidence="1" id="KW-0472">Membrane</keyword>
<reference evidence="2 3" key="1">
    <citation type="submission" date="2011-11" db="EMBL/GenBank/DDBJ databases">
        <title>Complete genome sequence of thermophilic Geobacillus thermoleovorans CCB_US3_UF5.</title>
        <authorList>
            <person name="Muhd Sakaff M.K.L."/>
            <person name="Abdul Rahman A.Y."/>
            <person name="Saito J.A."/>
            <person name="Hou S."/>
            <person name="Alam M."/>
        </authorList>
    </citation>
    <scope>NUCLEOTIDE SEQUENCE [LARGE SCALE GENOMIC DNA]</scope>
    <source>
        <strain evidence="2 3">CCB_US3_UF5</strain>
    </source>
</reference>
<accession>A0ABN3ZVP4</accession>
<keyword evidence="3" id="KW-1185">Reference proteome</keyword>
<keyword evidence="1" id="KW-1133">Transmembrane helix</keyword>
<dbReference type="Proteomes" id="UP000005636">
    <property type="component" value="Chromosome"/>
</dbReference>